<proteinExistence type="predicted"/>
<dbReference type="InterPro" id="IPR029052">
    <property type="entry name" value="Metallo-depent_PP-like"/>
</dbReference>
<dbReference type="Gene3D" id="3.60.21.10">
    <property type="match status" value="1"/>
</dbReference>
<evidence type="ECO:0000313" key="3">
    <source>
        <dbReference type="Proteomes" id="UP000036403"/>
    </source>
</evidence>
<keyword evidence="3" id="KW-1185">Reference proteome</keyword>
<evidence type="ECO:0000313" key="2">
    <source>
        <dbReference type="EMBL" id="KMQ95983.1"/>
    </source>
</evidence>
<feature type="region of interest" description="Disordered" evidence="1">
    <location>
        <begin position="213"/>
        <end position="282"/>
    </location>
</feature>
<dbReference type="Proteomes" id="UP000036403">
    <property type="component" value="Unassembled WGS sequence"/>
</dbReference>
<accession>A0A0J7L061</accession>
<protein>
    <submittedName>
        <fullName evidence="2">Serine threonine-protein phosphatase 2b catalytic subunit 2</fullName>
    </submittedName>
</protein>
<name>A0A0J7L061_LASNI</name>
<dbReference type="PANTHER" id="PTHR45673">
    <property type="entry name" value="SERINE/THREONINE-PROTEIN PHOSPHATASE 2B CATALYTIC SUBUNIT 1-RELATED"/>
    <property type="match status" value="1"/>
</dbReference>
<sequence length="429" mass="48092">MSDKEEDVSASGDRDVSTISSVYVSTENLSFATENVSPQDITPIKSSVLEKMPQQEAEERYCTPSFEKFLQWRCVDRSVTPSEVSLMSDDIHDVDIPKTSACDMSLVTRMNDLRLFTPKNKRALASPSTKVETTLVNVKSTFEKSIDLSSQTSHMAHIEYGGETEEKSILVRDETSEMKNEFADTEITSSDYSTMMLEMTTVLDKDSSSNITFDNSSIDQISSREAENGASPECGMPSDFAEENDAKTKKVCESANAESTRLLDNSTSAPSHGQPSTLREEEVYETETCDTFDDLYNQNVVLTRRYVEKMVTKKRDGGCFQRFWSPRRMDFFFSCKILSNTLLLNVSNSVAFVLLTDVPFPPSHKMTVAEVFDERTGSPRPEVLKQHFILEGRIDEAAALRIINDGAALLRSEKTMIDIEAPVTGEWKI</sequence>
<evidence type="ECO:0000256" key="1">
    <source>
        <dbReference type="SAM" id="MobiDB-lite"/>
    </source>
</evidence>
<feature type="compositionally biased region" description="Polar residues" evidence="1">
    <location>
        <begin position="256"/>
        <end position="277"/>
    </location>
</feature>
<dbReference type="EMBL" id="LBMM01001625">
    <property type="protein sequence ID" value="KMQ95983.1"/>
    <property type="molecule type" value="Genomic_DNA"/>
</dbReference>
<dbReference type="AlphaFoldDB" id="A0A0J7L061"/>
<dbReference type="InterPro" id="IPR043360">
    <property type="entry name" value="PP2B"/>
</dbReference>
<dbReference type="GO" id="GO:0033192">
    <property type="term" value="F:calmodulin-dependent protein phosphatase activity"/>
    <property type="evidence" value="ECO:0007669"/>
    <property type="project" value="InterPro"/>
</dbReference>
<comment type="caution">
    <text evidence="2">The sequence shown here is derived from an EMBL/GenBank/DDBJ whole genome shotgun (WGS) entry which is preliminary data.</text>
</comment>
<dbReference type="GO" id="GO:0097720">
    <property type="term" value="P:calcineurin-mediated signaling"/>
    <property type="evidence" value="ECO:0007669"/>
    <property type="project" value="InterPro"/>
</dbReference>
<reference evidence="2 3" key="1">
    <citation type="submission" date="2015-04" db="EMBL/GenBank/DDBJ databases">
        <title>Lasius niger genome sequencing.</title>
        <authorList>
            <person name="Konorov E.A."/>
            <person name="Nikitin M.A."/>
            <person name="Kirill M.V."/>
            <person name="Chang P."/>
        </authorList>
    </citation>
    <scope>NUCLEOTIDE SEQUENCE [LARGE SCALE GENOMIC DNA]</scope>
    <source>
        <tissue evidence="2">Whole</tissue>
    </source>
</reference>
<dbReference type="OrthoDB" id="5593063at2759"/>
<gene>
    <name evidence="2" type="ORF">RF55_3764</name>
</gene>
<organism evidence="2 3">
    <name type="scientific">Lasius niger</name>
    <name type="common">Black garden ant</name>
    <dbReference type="NCBI Taxonomy" id="67767"/>
    <lineage>
        <taxon>Eukaryota</taxon>
        <taxon>Metazoa</taxon>
        <taxon>Ecdysozoa</taxon>
        <taxon>Arthropoda</taxon>
        <taxon>Hexapoda</taxon>
        <taxon>Insecta</taxon>
        <taxon>Pterygota</taxon>
        <taxon>Neoptera</taxon>
        <taxon>Endopterygota</taxon>
        <taxon>Hymenoptera</taxon>
        <taxon>Apocrita</taxon>
        <taxon>Aculeata</taxon>
        <taxon>Formicoidea</taxon>
        <taxon>Formicidae</taxon>
        <taxon>Formicinae</taxon>
        <taxon>Lasius</taxon>
        <taxon>Lasius</taxon>
    </lineage>
</organism>
<dbReference type="STRING" id="67767.A0A0J7L061"/>
<dbReference type="PaxDb" id="67767-A0A0J7L061"/>